<keyword evidence="1" id="KW-0472">Membrane</keyword>
<dbReference type="Pfam" id="PF12666">
    <property type="entry name" value="PrgI"/>
    <property type="match status" value="1"/>
</dbReference>
<dbReference type="EMBL" id="JAIWJX010000004">
    <property type="protein sequence ID" value="MCK6259527.1"/>
    <property type="molecule type" value="Genomic_DNA"/>
</dbReference>
<proteinExistence type="predicted"/>
<reference evidence="2" key="1">
    <citation type="submission" date="2021-09" db="EMBL/GenBank/DDBJ databases">
        <title>Genome analysis of Fictibacillus sp. KIGAM418 isolated from marine sediment.</title>
        <authorList>
            <person name="Seo M.-J."/>
            <person name="Cho E.-S."/>
            <person name="Hwang C.Y."/>
        </authorList>
    </citation>
    <scope>NUCLEOTIDE SEQUENCE</scope>
    <source>
        <strain evidence="2">KIGAM418</strain>
    </source>
</reference>
<evidence type="ECO:0000313" key="3">
    <source>
        <dbReference type="Proteomes" id="UP001139011"/>
    </source>
</evidence>
<keyword evidence="1" id="KW-1133">Transmembrane helix</keyword>
<dbReference type="AlphaFoldDB" id="A0A9X2BHR0"/>
<evidence type="ECO:0000313" key="2">
    <source>
        <dbReference type="EMBL" id="MCK6259527.1"/>
    </source>
</evidence>
<keyword evidence="3" id="KW-1185">Reference proteome</keyword>
<organism evidence="2 3">
    <name type="scientific">Fictibacillus marinisediminis</name>
    <dbReference type="NCBI Taxonomy" id="2878389"/>
    <lineage>
        <taxon>Bacteria</taxon>
        <taxon>Bacillati</taxon>
        <taxon>Bacillota</taxon>
        <taxon>Bacilli</taxon>
        <taxon>Bacillales</taxon>
        <taxon>Fictibacillaceae</taxon>
        <taxon>Fictibacillus</taxon>
    </lineage>
</organism>
<dbReference type="InterPro" id="IPR024414">
    <property type="entry name" value="Uncharacterised_PrgI"/>
</dbReference>
<name>A0A9X2BHR0_9BACL</name>
<protein>
    <submittedName>
        <fullName evidence="2">PrgI family protein</fullName>
    </submittedName>
</protein>
<evidence type="ECO:0000256" key="1">
    <source>
        <dbReference type="SAM" id="Phobius"/>
    </source>
</evidence>
<gene>
    <name evidence="2" type="ORF">LCY76_23430</name>
</gene>
<comment type="caution">
    <text evidence="2">The sequence shown here is derived from an EMBL/GenBank/DDBJ whole genome shotgun (WGS) entry which is preliminary data.</text>
</comment>
<accession>A0A9X2BHR0</accession>
<keyword evidence="1" id="KW-0812">Transmembrane</keyword>
<dbReference type="Proteomes" id="UP001139011">
    <property type="component" value="Unassembled WGS sequence"/>
</dbReference>
<dbReference type="RefSeq" id="WP_248254892.1">
    <property type="nucleotide sequence ID" value="NZ_JAIWJX010000004.1"/>
</dbReference>
<feature type="transmembrane region" description="Helical" evidence="1">
    <location>
        <begin position="50"/>
        <end position="76"/>
    </location>
</feature>
<feature type="transmembrane region" description="Helical" evidence="1">
    <location>
        <begin position="26"/>
        <end position="44"/>
    </location>
</feature>
<sequence>MRKVTVPVDMTSEQKTILGIVSTRQLIYCLVCGALIYIVAPFGWKVGIMLSGYIGGIITTVLLAFPFAVIFLPLGFWRREKYHMFLDQYLLTKFRYKDEIGVWRKGQEPKQWMSQFRILTRRK</sequence>